<proteinExistence type="inferred from homology"/>
<gene>
    <name evidence="5" type="ORF">FYK55_02445</name>
</gene>
<dbReference type="AlphaFoldDB" id="A0A5M6DIF8"/>
<keyword evidence="3" id="KW-1133">Transmembrane helix</keyword>
<dbReference type="GO" id="GO:0006537">
    <property type="term" value="P:glutamate biosynthetic process"/>
    <property type="evidence" value="ECO:0007669"/>
    <property type="project" value="InterPro"/>
</dbReference>
<dbReference type="InterPro" id="IPR027283">
    <property type="entry name" value="YerD"/>
</dbReference>
<keyword evidence="6" id="KW-1185">Reference proteome</keyword>
<dbReference type="PIRSF" id="PIRSF006429">
    <property type="entry name" value="GOGAT_lg_2"/>
    <property type="match status" value="1"/>
</dbReference>
<dbReference type="CDD" id="cd02808">
    <property type="entry name" value="GltS_FMN"/>
    <property type="match status" value="1"/>
</dbReference>
<comment type="caution">
    <text evidence="5">The sequence shown here is derived from an EMBL/GenBank/DDBJ whole genome shotgun (WGS) entry which is preliminary data.</text>
</comment>
<reference evidence="5 6" key="1">
    <citation type="submission" date="2019-08" db="EMBL/GenBank/DDBJ databases">
        <authorList>
            <person name="Dhanesh K."/>
            <person name="Kumar G."/>
            <person name="Sasikala C."/>
            <person name="Venkata Ramana C."/>
        </authorList>
    </citation>
    <scope>NUCLEOTIDE SEQUENCE [LARGE SCALE GENOMIC DNA]</scope>
    <source>
        <strain evidence="5 6">JC645</strain>
    </source>
</reference>
<dbReference type="Proteomes" id="UP000324479">
    <property type="component" value="Unassembled WGS sequence"/>
</dbReference>
<evidence type="ECO:0000256" key="3">
    <source>
        <dbReference type="SAM" id="Phobius"/>
    </source>
</evidence>
<keyword evidence="3" id="KW-0472">Membrane</keyword>
<dbReference type="InterPro" id="IPR024188">
    <property type="entry name" value="GltB"/>
</dbReference>
<name>A0A5M6DIF8_9BACT</name>
<evidence type="ECO:0000313" key="6">
    <source>
        <dbReference type="Proteomes" id="UP000324479"/>
    </source>
</evidence>
<evidence type="ECO:0000313" key="5">
    <source>
        <dbReference type="EMBL" id="KAA5547368.1"/>
    </source>
</evidence>
<comment type="similarity">
    <text evidence="1 2">Belongs to the glutamate synthase family.</text>
</comment>
<evidence type="ECO:0000256" key="2">
    <source>
        <dbReference type="PIRNR" id="PIRNR006429"/>
    </source>
</evidence>
<dbReference type="PIRSF" id="PIRSF500060">
    <property type="entry name" value="UCP500060"/>
    <property type="match status" value="1"/>
</dbReference>
<accession>A0A5M6DIF8</accession>
<protein>
    <submittedName>
        <fullName evidence="5">FMN-binding glutamate synthase family protein</fullName>
    </submittedName>
</protein>
<dbReference type="Gene3D" id="3.20.20.70">
    <property type="entry name" value="Aldolase class I"/>
    <property type="match status" value="1"/>
</dbReference>
<feature type="transmembrane region" description="Helical" evidence="3">
    <location>
        <begin position="6"/>
        <end position="26"/>
    </location>
</feature>
<evidence type="ECO:0000256" key="1">
    <source>
        <dbReference type="ARBA" id="ARBA00009716"/>
    </source>
</evidence>
<dbReference type="PANTHER" id="PTHR43819:SF1">
    <property type="entry name" value="ARCHAEAL-TYPE GLUTAMATE SYNTHASE [NADPH]"/>
    <property type="match status" value="1"/>
</dbReference>
<organism evidence="5 6">
    <name type="scientific">Roseiconus nitratireducens</name>
    <dbReference type="NCBI Taxonomy" id="2605748"/>
    <lineage>
        <taxon>Bacteria</taxon>
        <taxon>Pseudomonadati</taxon>
        <taxon>Planctomycetota</taxon>
        <taxon>Planctomycetia</taxon>
        <taxon>Pirellulales</taxon>
        <taxon>Pirellulaceae</taxon>
        <taxon>Roseiconus</taxon>
    </lineage>
</organism>
<dbReference type="PANTHER" id="PTHR43819">
    <property type="entry name" value="ARCHAEAL-TYPE GLUTAMATE SYNTHASE [NADPH]"/>
    <property type="match status" value="1"/>
</dbReference>
<dbReference type="InterPro" id="IPR013785">
    <property type="entry name" value="Aldolase_TIM"/>
</dbReference>
<dbReference type="EMBL" id="VWOX01000001">
    <property type="protein sequence ID" value="KAA5547368.1"/>
    <property type="molecule type" value="Genomic_DNA"/>
</dbReference>
<feature type="domain" description="Glutamate synthase" evidence="4">
    <location>
        <begin position="133"/>
        <end position="448"/>
    </location>
</feature>
<sequence length="518" mass="57370">MTVSLHWLWFAIPAFCLAVLGLYDLFHPTSNLLRIYPLLAYGRFASEEIRPEIHQYFVEDDISGTPLSRNDRQMVYERAAKSHEEKSFGTELDVYAAGYEWLNHTIAPKQANKDQFRVRIGGKDCRHPYDMALLNVSSMSFGSLSANAVLALNGGAKLGNFAHATGEGGLSQYHLRPGGDLVWEIGTAYFGCRTKEGRFDPDLFKEKAAEPAVKCVTIKLSQGAKPGLGGVMPASKMTEEIADVRGVPAHQKCESPPGHSEFETPIGLLEFVQRLRDLCDAKPVGFKLCIGHRSEFLAICKAMLETNILPDYIIVDGGEGGTGAAPLEFEDHVGVPLTEGLHFVHQALVACGLRDQIRIGCSGKVTSAFEMARRIIQGADYCNAARAMMLALGCIQAQRCETNRCPTGITTQDPSRTRGLKPDVKQHLVRNFQYATVMEFNRLIASMGLLSPDQLHASMLMRRVGPTRVKSYEDLYYQAKPNELLDGDVDPFWGRDWQDARSDTFGPRSVRERHGTPT</sequence>
<dbReference type="GO" id="GO:0015930">
    <property type="term" value="F:glutamate synthase activity"/>
    <property type="evidence" value="ECO:0007669"/>
    <property type="project" value="InterPro"/>
</dbReference>
<dbReference type="InterPro" id="IPR002932">
    <property type="entry name" value="Glu_synthdom"/>
</dbReference>
<dbReference type="SUPFAM" id="SSF51395">
    <property type="entry name" value="FMN-linked oxidoreductases"/>
    <property type="match status" value="1"/>
</dbReference>
<evidence type="ECO:0000259" key="4">
    <source>
        <dbReference type="Pfam" id="PF01645"/>
    </source>
</evidence>
<dbReference type="Pfam" id="PF01645">
    <property type="entry name" value="Glu_synthase"/>
    <property type="match status" value="1"/>
</dbReference>
<keyword evidence="3" id="KW-0812">Transmembrane</keyword>